<evidence type="ECO:0000313" key="3">
    <source>
        <dbReference type="EMBL" id="SFH12622.1"/>
    </source>
</evidence>
<dbReference type="STRING" id="341036.SAMN05660649_03973"/>
<dbReference type="AlphaFoldDB" id="A0A1I2XGT0"/>
<sequence>MQHKIVDCRGLACPQPVINTKNALEETDINSVTTIVDNDVARQNITLFAKNSGYTVISNEKKDGFYHLTVSKSDKPSSEPGTIIGPKSENDTGVGPVYFITTNSLGQGSPDLGQVLIKSLFTTLVATKPLPSALLFLNTGVFLTCEGSPVLEQIEKMRGEGTAVLSCGTCLDYYKLKDKLSIGNISNMFDINNQLIGPGKVIAIG</sequence>
<dbReference type="SUPFAM" id="SSF64307">
    <property type="entry name" value="SirA-like"/>
    <property type="match status" value="1"/>
</dbReference>
<dbReference type="SUPFAM" id="SSF75169">
    <property type="entry name" value="DsrEFH-like"/>
    <property type="match status" value="1"/>
</dbReference>
<gene>
    <name evidence="3" type="ORF">SAMN05660649_03973</name>
</gene>
<dbReference type="InterPro" id="IPR001455">
    <property type="entry name" value="TusA-like"/>
</dbReference>
<dbReference type="NCBIfam" id="TIGR03527">
    <property type="entry name" value="selenium_YedF"/>
    <property type="match status" value="1"/>
</dbReference>
<dbReference type="PANTHER" id="PTHR33279:SF6">
    <property type="entry name" value="SULFUR CARRIER PROTEIN YEDF-RELATED"/>
    <property type="match status" value="1"/>
</dbReference>
<dbReference type="Gene3D" id="3.30.110.40">
    <property type="entry name" value="TusA-like domain"/>
    <property type="match status" value="1"/>
</dbReference>
<dbReference type="RefSeq" id="WP_092473605.1">
    <property type="nucleotide sequence ID" value="NZ_FOOX01000017.1"/>
</dbReference>
<dbReference type="CDD" id="cd03421">
    <property type="entry name" value="SirA_like_N"/>
    <property type="match status" value="1"/>
</dbReference>
<dbReference type="InterPro" id="IPR036868">
    <property type="entry name" value="TusA-like_sf"/>
</dbReference>
<feature type="domain" description="UPF0033" evidence="2">
    <location>
        <begin position="6"/>
        <end position="30"/>
    </location>
</feature>
<accession>A0A1I2XGT0</accession>
<organism evidence="3 4">
    <name type="scientific">Desulfotruncus arcticus DSM 17038</name>
    <dbReference type="NCBI Taxonomy" id="1121424"/>
    <lineage>
        <taxon>Bacteria</taxon>
        <taxon>Bacillati</taxon>
        <taxon>Bacillota</taxon>
        <taxon>Clostridia</taxon>
        <taxon>Eubacteriales</taxon>
        <taxon>Desulfallaceae</taxon>
        <taxon>Desulfotruncus</taxon>
    </lineage>
</organism>
<dbReference type="InterPro" id="IPR019870">
    <property type="entry name" value="Se_metab_YedF"/>
</dbReference>
<dbReference type="EMBL" id="FOOX01000017">
    <property type="protein sequence ID" value="SFH12622.1"/>
    <property type="molecule type" value="Genomic_DNA"/>
</dbReference>
<keyword evidence="4" id="KW-1185">Reference proteome</keyword>
<protein>
    <submittedName>
        <fullName evidence="3">Selenium metabolism protein YedF</fullName>
    </submittedName>
</protein>
<evidence type="ECO:0000259" key="2">
    <source>
        <dbReference type="PROSITE" id="PS01148"/>
    </source>
</evidence>
<reference evidence="4" key="1">
    <citation type="submission" date="2016-10" db="EMBL/GenBank/DDBJ databases">
        <authorList>
            <person name="Varghese N."/>
            <person name="Submissions S."/>
        </authorList>
    </citation>
    <scope>NUCLEOTIDE SEQUENCE [LARGE SCALE GENOMIC DNA]</scope>
    <source>
        <strain evidence="4">DSM 17038</strain>
    </source>
</reference>
<evidence type="ECO:0000256" key="1">
    <source>
        <dbReference type="ARBA" id="ARBA00008984"/>
    </source>
</evidence>
<dbReference type="InterPro" id="IPR027396">
    <property type="entry name" value="DsrEFH-like"/>
</dbReference>
<dbReference type="PANTHER" id="PTHR33279">
    <property type="entry name" value="SULFUR CARRIER PROTEIN YEDF-RELATED"/>
    <property type="match status" value="1"/>
</dbReference>
<dbReference type="Pfam" id="PF01206">
    <property type="entry name" value="TusA"/>
    <property type="match status" value="1"/>
</dbReference>
<dbReference type="PROSITE" id="PS01148">
    <property type="entry name" value="UPF0033"/>
    <property type="match status" value="1"/>
</dbReference>
<dbReference type="OrthoDB" id="9801500at2"/>
<evidence type="ECO:0000313" key="4">
    <source>
        <dbReference type="Proteomes" id="UP000199337"/>
    </source>
</evidence>
<proteinExistence type="inferred from homology"/>
<comment type="similarity">
    <text evidence="1">Belongs to the sulfur carrier protein TusA family.</text>
</comment>
<dbReference type="Proteomes" id="UP000199337">
    <property type="component" value="Unassembled WGS sequence"/>
</dbReference>
<name>A0A1I2XGT0_9FIRM</name>